<protein>
    <submittedName>
        <fullName evidence="2">SYNERG-CTERM sorting domain-containing protein</fullName>
    </submittedName>
</protein>
<dbReference type="AlphaFoldDB" id="A0AAW5K8X5"/>
<keyword evidence="1" id="KW-0812">Transmembrane</keyword>
<dbReference type="RefSeq" id="WP_256182350.1">
    <property type="nucleotide sequence ID" value="NZ_CAJLEK010000090.1"/>
</dbReference>
<evidence type="ECO:0000313" key="2">
    <source>
        <dbReference type="EMBL" id="MCQ4815605.1"/>
    </source>
</evidence>
<dbReference type="EMBL" id="JANFYT010000044">
    <property type="protein sequence ID" value="MCQ4815605.1"/>
    <property type="molecule type" value="Genomic_DNA"/>
</dbReference>
<dbReference type="NCBIfam" id="TIGR04564">
    <property type="entry name" value="Synergist_CTERM"/>
    <property type="match status" value="1"/>
</dbReference>
<sequence length="38" mass="3831">MDGVKGTVTAPAVIVKTSAGIGSLALIALLPLALRRKK</sequence>
<keyword evidence="3" id="KW-1185">Reference proteome</keyword>
<keyword evidence="1" id="KW-0472">Membrane</keyword>
<reference evidence="2 3" key="1">
    <citation type="submission" date="2022-06" db="EMBL/GenBank/DDBJ databases">
        <title>Isolation of gut microbiota from human fecal samples.</title>
        <authorList>
            <person name="Pamer E.G."/>
            <person name="Barat B."/>
            <person name="Waligurski E."/>
            <person name="Medina S."/>
            <person name="Paddock L."/>
            <person name="Mostad J."/>
        </authorList>
    </citation>
    <scope>NUCLEOTIDE SEQUENCE [LARGE SCALE GENOMIC DNA]</scope>
    <source>
        <strain evidence="2 3">DFI.9.90</strain>
    </source>
</reference>
<evidence type="ECO:0000313" key="3">
    <source>
        <dbReference type="Proteomes" id="UP001205919"/>
    </source>
</evidence>
<comment type="caution">
    <text evidence="2">The sequence shown here is derived from an EMBL/GenBank/DDBJ whole genome shotgun (WGS) entry which is preliminary data.</text>
</comment>
<dbReference type="Proteomes" id="UP001205919">
    <property type="component" value="Unassembled WGS sequence"/>
</dbReference>
<name>A0AAW5K8X5_9BACT</name>
<feature type="transmembrane region" description="Helical" evidence="1">
    <location>
        <begin position="12"/>
        <end position="34"/>
    </location>
</feature>
<evidence type="ECO:0000256" key="1">
    <source>
        <dbReference type="SAM" id="Phobius"/>
    </source>
</evidence>
<accession>A0AAW5K8X5</accession>
<dbReference type="InterPro" id="IPR030821">
    <property type="entry name" value="Synergist_CTERM"/>
</dbReference>
<gene>
    <name evidence="2" type="ORF">NE630_14290</name>
</gene>
<organism evidence="2 3">
    <name type="scientific">Cloacibacillus evryensis</name>
    <dbReference type="NCBI Taxonomy" id="508460"/>
    <lineage>
        <taxon>Bacteria</taxon>
        <taxon>Thermotogati</taxon>
        <taxon>Synergistota</taxon>
        <taxon>Synergistia</taxon>
        <taxon>Synergistales</taxon>
        <taxon>Synergistaceae</taxon>
        <taxon>Cloacibacillus</taxon>
    </lineage>
</organism>
<proteinExistence type="predicted"/>
<keyword evidence="1" id="KW-1133">Transmembrane helix</keyword>